<dbReference type="PANTHER" id="PTHR43133:SF50">
    <property type="entry name" value="ECF RNA POLYMERASE SIGMA FACTOR SIGM"/>
    <property type="match status" value="1"/>
</dbReference>
<dbReference type="Pfam" id="PF08281">
    <property type="entry name" value="Sigma70_r4_2"/>
    <property type="match status" value="1"/>
</dbReference>
<dbReference type="InterPro" id="IPR013325">
    <property type="entry name" value="RNA_pol_sigma_r2"/>
</dbReference>
<name>A0A8J3VKM8_9ACTN</name>
<keyword evidence="4" id="KW-0238">DNA-binding</keyword>
<keyword evidence="2" id="KW-0805">Transcription regulation</keyword>
<sequence length="169" mass="19113">MEDDDFGEFLQARIARLSRIAFLLTGDHHAAEDLLQASLEKVAQHWKRIRRSGAPDAYVRRVLYHEHVSIWRKTRLETATDSIPEPAPSADEAEDVVRRVVLQRALSRLTPRQRAVVVLRFFEDLPVSDAAQVLGCSEGTVKSQTSLALTRLRQLAPELDDFSREGVLT</sequence>
<feature type="domain" description="RNA polymerase sigma factor 70 region 4 type 2" evidence="7">
    <location>
        <begin position="101"/>
        <end position="152"/>
    </location>
</feature>
<dbReference type="EMBL" id="BONY01000074">
    <property type="protein sequence ID" value="GIH09702.1"/>
    <property type="molecule type" value="Genomic_DNA"/>
</dbReference>
<proteinExistence type="inferred from homology"/>
<dbReference type="NCBIfam" id="TIGR02937">
    <property type="entry name" value="sigma70-ECF"/>
    <property type="match status" value="1"/>
</dbReference>
<comment type="similarity">
    <text evidence="1">Belongs to the sigma-70 factor family. ECF subfamily.</text>
</comment>
<dbReference type="GO" id="GO:0016987">
    <property type="term" value="F:sigma factor activity"/>
    <property type="evidence" value="ECO:0007669"/>
    <property type="project" value="UniProtKB-KW"/>
</dbReference>
<dbReference type="PANTHER" id="PTHR43133">
    <property type="entry name" value="RNA POLYMERASE ECF-TYPE SIGMA FACTO"/>
    <property type="match status" value="1"/>
</dbReference>
<evidence type="ECO:0000256" key="5">
    <source>
        <dbReference type="ARBA" id="ARBA00023163"/>
    </source>
</evidence>
<dbReference type="InterPro" id="IPR014284">
    <property type="entry name" value="RNA_pol_sigma-70_dom"/>
</dbReference>
<dbReference type="GO" id="GO:0003677">
    <property type="term" value="F:DNA binding"/>
    <property type="evidence" value="ECO:0007669"/>
    <property type="project" value="UniProtKB-KW"/>
</dbReference>
<evidence type="ECO:0000256" key="3">
    <source>
        <dbReference type="ARBA" id="ARBA00023082"/>
    </source>
</evidence>
<dbReference type="NCBIfam" id="TIGR02983">
    <property type="entry name" value="SigE-fam_strep"/>
    <property type="match status" value="1"/>
</dbReference>
<dbReference type="CDD" id="cd06171">
    <property type="entry name" value="Sigma70_r4"/>
    <property type="match status" value="1"/>
</dbReference>
<dbReference type="SUPFAM" id="SSF88659">
    <property type="entry name" value="Sigma3 and sigma4 domains of RNA polymerase sigma factors"/>
    <property type="match status" value="1"/>
</dbReference>
<dbReference type="RefSeq" id="WP_203913435.1">
    <property type="nucleotide sequence ID" value="NZ_BONY01000074.1"/>
</dbReference>
<reference evidence="8" key="1">
    <citation type="submission" date="2021-01" db="EMBL/GenBank/DDBJ databases">
        <title>Whole genome shotgun sequence of Rhizocola hellebori NBRC 109834.</title>
        <authorList>
            <person name="Komaki H."/>
            <person name="Tamura T."/>
        </authorList>
    </citation>
    <scope>NUCLEOTIDE SEQUENCE</scope>
    <source>
        <strain evidence="8">NBRC 109834</strain>
    </source>
</reference>
<comment type="caution">
    <text evidence="8">The sequence shown here is derived from an EMBL/GenBank/DDBJ whole genome shotgun (WGS) entry which is preliminary data.</text>
</comment>
<dbReference type="Pfam" id="PF04542">
    <property type="entry name" value="Sigma70_r2"/>
    <property type="match status" value="1"/>
</dbReference>
<keyword evidence="5" id="KW-0804">Transcription</keyword>
<dbReference type="Proteomes" id="UP000612899">
    <property type="component" value="Unassembled WGS sequence"/>
</dbReference>
<evidence type="ECO:0000256" key="4">
    <source>
        <dbReference type="ARBA" id="ARBA00023125"/>
    </source>
</evidence>
<evidence type="ECO:0000313" key="9">
    <source>
        <dbReference type="Proteomes" id="UP000612899"/>
    </source>
</evidence>
<dbReference type="SUPFAM" id="SSF88946">
    <property type="entry name" value="Sigma2 domain of RNA polymerase sigma factors"/>
    <property type="match status" value="1"/>
</dbReference>
<dbReference type="InterPro" id="IPR013324">
    <property type="entry name" value="RNA_pol_sigma_r3/r4-like"/>
</dbReference>
<dbReference type="InterPro" id="IPR013249">
    <property type="entry name" value="RNA_pol_sigma70_r4_t2"/>
</dbReference>
<dbReference type="InterPro" id="IPR014325">
    <property type="entry name" value="RNA_pol_sigma-E_actinobac"/>
</dbReference>
<gene>
    <name evidence="8" type="primary">rpoE_26</name>
    <name evidence="8" type="ORF">Rhe02_77690</name>
</gene>
<evidence type="ECO:0000259" key="6">
    <source>
        <dbReference type="Pfam" id="PF04542"/>
    </source>
</evidence>
<dbReference type="InterPro" id="IPR007627">
    <property type="entry name" value="RNA_pol_sigma70_r2"/>
</dbReference>
<keyword evidence="8" id="KW-0240">DNA-directed RNA polymerase</keyword>
<dbReference type="Gene3D" id="1.10.10.10">
    <property type="entry name" value="Winged helix-like DNA-binding domain superfamily/Winged helix DNA-binding domain"/>
    <property type="match status" value="1"/>
</dbReference>
<dbReference type="Gene3D" id="1.10.1740.10">
    <property type="match status" value="1"/>
</dbReference>
<evidence type="ECO:0000313" key="8">
    <source>
        <dbReference type="EMBL" id="GIH09702.1"/>
    </source>
</evidence>
<dbReference type="AlphaFoldDB" id="A0A8J3VKM8"/>
<dbReference type="GO" id="GO:0006352">
    <property type="term" value="P:DNA-templated transcription initiation"/>
    <property type="evidence" value="ECO:0007669"/>
    <property type="project" value="InterPro"/>
</dbReference>
<organism evidence="8 9">
    <name type="scientific">Rhizocola hellebori</name>
    <dbReference type="NCBI Taxonomy" id="1392758"/>
    <lineage>
        <taxon>Bacteria</taxon>
        <taxon>Bacillati</taxon>
        <taxon>Actinomycetota</taxon>
        <taxon>Actinomycetes</taxon>
        <taxon>Micromonosporales</taxon>
        <taxon>Micromonosporaceae</taxon>
        <taxon>Rhizocola</taxon>
    </lineage>
</organism>
<evidence type="ECO:0000259" key="7">
    <source>
        <dbReference type="Pfam" id="PF08281"/>
    </source>
</evidence>
<evidence type="ECO:0000256" key="1">
    <source>
        <dbReference type="ARBA" id="ARBA00010641"/>
    </source>
</evidence>
<keyword evidence="3" id="KW-0731">Sigma factor</keyword>
<protein>
    <submittedName>
        <fullName evidence="8">DNA-directed RNA polymerase sigma-70 factor</fullName>
    </submittedName>
</protein>
<dbReference type="InterPro" id="IPR036388">
    <property type="entry name" value="WH-like_DNA-bd_sf"/>
</dbReference>
<dbReference type="InterPro" id="IPR039425">
    <property type="entry name" value="RNA_pol_sigma-70-like"/>
</dbReference>
<evidence type="ECO:0000256" key="2">
    <source>
        <dbReference type="ARBA" id="ARBA00023015"/>
    </source>
</evidence>
<accession>A0A8J3VKM8</accession>
<dbReference type="GO" id="GO:0000428">
    <property type="term" value="C:DNA-directed RNA polymerase complex"/>
    <property type="evidence" value="ECO:0007669"/>
    <property type="project" value="UniProtKB-KW"/>
</dbReference>
<feature type="domain" description="RNA polymerase sigma-70 region 2" evidence="6">
    <location>
        <begin position="15"/>
        <end position="75"/>
    </location>
</feature>
<keyword evidence="9" id="KW-1185">Reference proteome</keyword>